<evidence type="ECO:0000313" key="8">
    <source>
        <dbReference type="EMBL" id="EOU21963.1"/>
    </source>
</evidence>
<feature type="transmembrane region" description="Helical" evidence="5">
    <location>
        <begin position="207"/>
        <end position="226"/>
    </location>
</feature>
<dbReference type="Proteomes" id="UP000014104">
    <property type="component" value="Unassembled WGS sequence"/>
</dbReference>
<keyword evidence="9" id="KW-1185">Reference proteome</keyword>
<dbReference type="InterPro" id="IPR007016">
    <property type="entry name" value="O-antigen_ligase-rel_domated"/>
</dbReference>
<dbReference type="GO" id="GO:0016020">
    <property type="term" value="C:membrane"/>
    <property type="evidence" value="ECO:0007669"/>
    <property type="project" value="UniProtKB-SubCell"/>
</dbReference>
<evidence type="ECO:0000256" key="3">
    <source>
        <dbReference type="ARBA" id="ARBA00022989"/>
    </source>
</evidence>
<dbReference type="PANTHER" id="PTHR37422:SF13">
    <property type="entry name" value="LIPOPOLYSACCHARIDE BIOSYNTHESIS PROTEIN PA4999-RELATED"/>
    <property type="match status" value="1"/>
</dbReference>
<evidence type="ECO:0000256" key="4">
    <source>
        <dbReference type="ARBA" id="ARBA00023136"/>
    </source>
</evidence>
<name>A0AAV3J023_ENTAV</name>
<protein>
    <recommendedName>
        <fullName evidence="6">O-antigen ligase-related domain-containing protein</fullName>
    </recommendedName>
</protein>
<feature type="transmembrane region" description="Helical" evidence="5">
    <location>
        <begin position="128"/>
        <end position="150"/>
    </location>
</feature>
<evidence type="ECO:0000256" key="1">
    <source>
        <dbReference type="ARBA" id="ARBA00004141"/>
    </source>
</evidence>
<sequence>MIADTKINSYLERFRSFYVLYFGTILIFKEFGPYDFIPKILNTILVVPAGLVGALFILYDLLQMIRLKKFSYNIPLFVFLIVMGISSLLNYHYGLGSNIKLLLNEGIYLLVIYEFSHNRNHSERTIEIFAKTLITIWFVFVTISNVMFVFQMQHSVKLPNRFHPLRLGFLENRLFGVFSDPNFASTVCLISIIFSCMFLFQKQIKNQILRVFLYVNCFFCLSFILLSGSRTGLIETLAIVFLAGFTLVNQYLLKKGKSVSLSILMSVVINAMITGIVFLVLNLLKNGLTLIPDFVESLKIKAGNNNMEIQGNQKPVKLTRNDVTDSNDLSNGRFGIWKAGFLMFKQNFLFGVGPSREGIVSYAKAFLPETYVAKTGLSLHSFVVHTLAGTGIIGFITFFSFYLSKALLAIKSVFLDKNLYKTVYFYNILIIAAISINAVLSSEIILVNKIGAFIFWLLLGQLVYHYFPEKKSRHSVA</sequence>
<feature type="transmembrane region" description="Helical" evidence="5">
    <location>
        <begin position="99"/>
        <end position="116"/>
    </location>
</feature>
<dbReference type="RefSeq" id="WP_016180599.1">
    <property type="nucleotide sequence ID" value="NZ_KE136364.1"/>
</dbReference>
<dbReference type="EMBL" id="AHYV01000027">
    <property type="protein sequence ID" value="EOT44093.1"/>
    <property type="molecule type" value="Genomic_DNA"/>
</dbReference>
<feature type="transmembrane region" description="Helical" evidence="5">
    <location>
        <begin position="382"/>
        <end position="403"/>
    </location>
</feature>
<evidence type="ECO:0000313" key="7">
    <source>
        <dbReference type="EMBL" id="EOT44093.1"/>
    </source>
</evidence>
<organism evidence="8 10">
    <name type="scientific">Enterococcus avium ATCC 14025</name>
    <dbReference type="NCBI Taxonomy" id="1140002"/>
    <lineage>
        <taxon>Bacteria</taxon>
        <taxon>Bacillati</taxon>
        <taxon>Bacillota</taxon>
        <taxon>Bacilli</taxon>
        <taxon>Lactobacillales</taxon>
        <taxon>Enterococcaceae</taxon>
        <taxon>Enterococcus</taxon>
    </lineage>
</organism>
<feature type="transmembrane region" description="Helical" evidence="5">
    <location>
        <begin position="40"/>
        <end position="62"/>
    </location>
</feature>
<dbReference type="AlphaFoldDB" id="A0AAV3J023"/>
<dbReference type="EMBL" id="ASWL01000003">
    <property type="protein sequence ID" value="EOU21963.1"/>
    <property type="molecule type" value="Genomic_DNA"/>
</dbReference>
<evidence type="ECO:0000313" key="10">
    <source>
        <dbReference type="Proteomes" id="UP000014107"/>
    </source>
</evidence>
<accession>A0AAV3J023</accession>
<dbReference type="Pfam" id="PF04932">
    <property type="entry name" value="Wzy_C"/>
    <property type="match status" value="1"/>
</dbReference>
<proteinExistence type="predicted"/>
<keyword evidence="3 5" id="KW-1133">Transmembrane helix</keyword>
<keyword evidence="4 5" id="KW-0472">Membrane</keyword>
<comment type="subcellular location">
    <subcellularLocation>
        <location evidence="1">Membrane</location>
        <topology evidence="1">Multi-pass membrane protein</topology>
    </subcellularLocation>
</comment>
<evidence type="ECO:0000313" key="9">
    <source>
        <dbReference type="Proteomes" id="UP000014104"/>
    </source>
</evidence>
<dbReference type="Proteomes" id="UP000014107">
    <property type="component" value="Unassembled WGS sequence"/>
</dbReference>
<feature type="transmembrane region" description="Helical" evidence="5">
    <location>
        <begin position="446"/>
        <end position="467"/>
    </location>
</feature>
<dbReference type="InterPro" id="IPR051533">
    <property type="entry name" value="WaaL-like"/>
</dbReference>
<feature type="transmembrane region" description="Helical" evidence="5">
    <location>
        <begin position="259"/>
        <end position="284"/>
    </location>
</feature>
<keyword evidence="2 5" id="KW-0812">Transmembrane</keyword>
<feature type="transmembrane region" description="Helical" evidence="5">
    <location>
        <begin position="16"/>
        <end position="34"/>
    </location>
</feature>
<reference evidence="8 10" key="2">
    <citation type="submission" date="2013-03" db="EMBL/GenBank/DDBJ databases">
        <title>The Genome Sequence of Enterococcus avium ATCC_14025 (PacBio/Illumina hybrid assembly).</title>
        <authorList>
            <consortium name="The Broad Institute Genomics Platform"/>
            <consortium name="The Broad Institute Genome Sequencing Center for Infectious Disease"/>
            <person name="Earl A."/>
            <person name="Russ C."/>
            <person name="Gilmore M."/>
            <person name="Surin D."/>
            <person name="Walker B."/>
            <person name="Young S."/>
            <person name="Zeng Q."/>
            <person name="Gargeya S."/>
            <person name="Fitzgerald M."/>
            <person name="Haas B."/>
            <person name="Abouelleil A."/>
            <person name="Allen A.W."/>
            <person name="Alvarado L."/>
            <person name="Arachchi H.M."/>
            <person name="Berlin A.M."/>
            <person name="Chapman S.B."/>
            <person name="Gainer-Dewar J."/>
            <person name="Goldberg J."/>
            <person name="Griggs A."/>
            <person name="Gujja S."/>
            <person name="Hansen M."/>
            <person name="Howarth C."/>
            <person name="Imamovic A."/>
            <person name="Ireland A."/>
            <person name="Larimer J."/>
            <person name="McCowan C."/>
            <person name="Murphy C."/>
            <person name="Pearson M."/>
            <person name="Poon T.W."/>
            <person name="Priest M."/>
            <person name="Roberts A."/>
            <person name="Saif S."/>
            <person name="Shea T."/>
            <person name="Sisk P."/>
            <person name="Sykes S."/>
            <person name="Wortman J."/>
            <person name="Nusbaum C."/>
            <person name="Birren B."/>
        </authorList>
    </citation>
    <scope>NUCLEOTIDE SEQUENCE [LARGE SCALE GENOMIC DNA]</scope>
    <source>
        <strain evidence="8 10">ATCC 14025</strain>
    </source>
</reference>
<dbReference type="PANTHER" id="PTHR37422">
    <property type="entry name" value="TEICHURONIC ACID BIOSYNTHESIS PROTEIN TUAE"/>
    <property type="match status" value="1"/>
</dbReference>
<feature type="transmembrane region" description="Helical" evidence="5">
    <location>
        <begin position="183"/>
        <end position="200"/>
    </location>
</feature>
<reference evidence="7 9" key="1">
    <citation type="submission" date="2013-03" db="EMBL/GenBank/DDBJ databases">
        <title>The Genome Sequence of Enterococcus avium ATCC_14025 (Illumina only assembly).</title>
        <authorList>
            <consortium name="The Broad Institute Genomics Platform"/>
            <consortium name="The Broad Institute Genome Sequencing Center for Infectious Disease"/>
            <person name="Earl A."/>
            <person name="Russ C."/>
            <person name="Gilmore M."/>
            <person name="Surin D."/>
            <person name="Walker B."/>
            <person name="Young S."/>
            <person name="Zeng Q."/>
            <person name="Gargeya S."/>
            <person name="Fitzgerald M."/>
            <person name="Haas B."/>
            <person name="Abouelleil A."/>
            <person name="Allen A.W."/>
            <person name="Alvarado L."/>
            <person name="Arachchi H.M."/>
            <person name="Berlin A.M."/>
            <person name="Chapman S.B."/>
            <person name="Gainer-Dewar J."/>
            <person name="Goldberg J."/>
            <person name="Griggs A."/>
            <person name="Gujja S."/>
            <person name="Hansen M."/>
            <person name="Howarth C."/>
            <person name="Imamovic A."/>
            <person name="Ireland A."/>
            <person name="Larimer J."/>
            <person name="McCowan C."/>
            <person name="Murphy C."/>
            <person name="Pearson M."/>
            <person name="Poon T.W."/>
            <person name="Priest M."/>
            <person name="Roberts A."/>
            <person name="Saif S."/>
            <person name="Shea T."/>
            <person name="Sisk P."/>
            <person name="Sykes S."/>
            <person name="Wortman J."/>
            <person name="Nusbaum C."/>
            <person name="Birren B."/>
        </authorList>
    </citation>
    <scope>NUCLEOTIDE SEQUENCE [LARGE SCALE GENOMIC DNA]</scope>
    <source>
        <strain evidence="7 9">ATCC 14025</strain>
    </source>
</reference>
<evidence type="ECO:0000256" key="2">
    <source>
        <dbReference type="ARBA" id="ARBA00022692"/>
    </source>
</evidence>
<feature type="transmembrane region" description="Helical" evidence="5">
    <location>
        <begin position="74"/>
        <end position="93"/>
    </location>
</feature>
<feature type="domain" description="O-antigen ligase-related" evidence="6">
    <location>
        <begin position="217"/>
        <end position="399"/>
    </location>
</feature>
<feature type="transmembrane region" description="Helical" evidence="5">
    <location>
        <begin position="423"/>
        <end position="440"/>
    </location>
</feature>
<evidence type="ECO:0000259" key="6">
    <source>
        <dbReference type="Pfam" id="PF04932"/>
    </source>
</evidence>
<evidence type="ECO:0000256" key="5">
    <source>
        <dbReference type="SAM" id="Phobius"/>
    </source>
</evidence>
<comment type="caution">
    <text evidence="8">The sequence shown here is derived from an EMBL/GenBank/DDBJ whole genome shotgun (WGS) entry which is preliminary data.</text>
</comment>
<gene>
    <name evidence="8" type="ORF">I570_02165</name>
    <name evidence="7" type="ORF">OMU_02752</name>
</gene>
<feature type="transmembrane region" description="Helical" evidence="5">
    <location>
        <begin position="232"/>
        <end position="252"/>
    </location>
</feature>